<dbReference type="AlphaFoldDB" id="A0A8H5BCV7"/>
<reference evidence="2 3" key="1">
    <citation type="journal article" date="2020" name="ISME J.">
        <title>Uncovering the hidden diversity of litter-decomposition mechanisms in mushroom-forming fungi.</title>
        <authorList>
            <person name="Floudas D."/>
            <person name="Bentzer J."/>
            <person name="Ahren D."/>
            <person name="Johansson T."/>
            <person name="Persson P."/>
            <person name="Tunlid A."/>
        </authorList>
    </citation>
    <scope>NUCLEOTIDE SEQUENCE [LARGE SCALE GENOMIC DNA]</scope>
    <source>
        <strain evidence="2 3">CBS 101986</strain>
    </source>
</reference>
<gene>
    <name evidence="2" type="ORF">D9619_002064</name>
</gene>
<organism evidence="2 3">
    <name type="scientific">Psilocybe cf. subviscida</name>
    <dbReference type="NCBI Taxonomy" id="2480587"/>
    <lineage>
        <taxon>Eukaryota</taxon>
        <taxon>Fungi</taxon>
        <taxon>Dikarya</taxon>
        <taxon>Basidiomycota</taxon>
        <taxon>Agaricomycotina</taxon>
        <taxon>Agaricomycetes</taxon>
        <taxon>Agaricomycetidae</taxon>
        <taxon>Agaricales</taxon>
        <taxon>Agaricineae</taxon>
        <taxon>Strophariaceae</taxon>
        <taxon>Psilocybe</taxon>
    </lineage>
</organism>
<sequence>MADECCGICCLCAMCFACFGDKSPFCCSDRAAKDAAIDAEYAARFGNEELVPDDDAAPGGNQAYGQRQPMASDMQMPNPGTESAEQPPMTYPPSGANGHPVNGGAAQPGVDPYPKNER</sequence>
<accession>A0A8H5BCV7</accession>
<keyword evidence="3" id="KW-1185">Reference proteome</keyword>
<dbReference type="Proteomes" id="UP000567179">
    <property type="component" value="Unassembled WGS sequence"/>
</dbReference>
<dbReference type="EMBL" id="JAACJJ010000028">
    <property type="protein sequence ID" value="KAF5321019.1"/>
    <property type="molecule type" value="Genomic_DNA"/>
</dbReference>
<evidence type="ECO:0000313" key="3">
    <source>
        <dbReference type="Proteomes" id="UP000567179"/>
    </source>
</evidence>
<feature type="region of interest" description="Disordered" evidence="1">
    <location>
        <begin position="48"/>
        <end position="118"/>
    </location>
</feature>
<evidence type="ECO:0000256" key="1">
    <source>
        <dbReference type="SAM" id="MobiDB-lite"/>
    </source>
</evidence>
<proteinExistence type="predicted"/>
<evidence type="ECO:0000313" key="2">
    <source>
        <dbReference type="EMBL" id="KAF5321019.1"/>
    </source>
</evidence>
<protein>
    <submittedName>
        <fullName evidence="2">Uncharacterized protein</fullName>
    </submittedName>
</protein>
<comment type="caution">
    <text evidence="2">The sequence shown here is derived from an EMBL/GenBank/DDBJ whole genome shotgun (WGS) entry which is preliminary data.</text>
</comment>
<name>A0A8H5BCV7_9AGAR</name>